<dbReference type="CDD" id="cd07377">
    <property type="entry name" value="WHTH_GntR"/>
    <property type="match status" value="1"/>
</dbReference>
<evidence type="ECO:0000256" key="1">
    <source>
        <dbReference type="ARBA" id="ARBA00023015"/>
    </source>
</evidence>
<dbReference type="GO" id="GO:0003677">
    <property type="term" value="F:DNA binding"/>
    <property type="evidence" value="ECO:0007669"/>
    <property type="project" value="UniProtKB-KW"/>
</dbReference>
<dbReference type="PROSITE" id="PS50949">
    <property type="entry name" value="HTH_GNTR"/>
    <property type="match status" value="1"/>
</dbReference>
<dbReference type="SUPFAM" id="SSF48008">
    <property type="entry name" value="GntR ligand-binding domain-like"/>
    <property type="match status" value="1"/>
</dbReference>
<dbReference type="SMART" id="SM00895">
    <property type="entry name" value="FCD"/>
    <property type="match status" value="1"/>
</dbReference>
<dbReference type="GO" id="GO:0003700">
    <property type="term" value="F:DNA-binding transcription factor activity"/>
    <property type="evidence" value="ECO:0007669"/>
    <property type="project" value="InterPro"/>
</dbReference>
<dbReference type="InterPro" id="IPR036390">
    <property type="entry name" value="WH_DNA-bd_sf"/>
</dbReference>
<dbReference type="Pfam" id="PF00392">
    <property type="entry name" value="GntR"/>
    <property type="match status" value="1"/>
</dbReference>
<dbReference type="STRING" id="370622.LA66_01725"/>
<comment type="caution">
    <text evidence="5">The sequence shown here is derived from an EMBL/GenBank/DDBJ whole genome shotgun (WGS) entry which is preliminary data.</text>
</comment>
<dbReference type="Gene3D" id="1.10.10.10">
    <property type="entry name" value="Winged helix-like DNA-binding domain superfamily/Winged helix DNA-binding domain"/>
    <property type="match status" value="1"/>
</dbReference>
<sequence length="232" mass="25581">MGAGSERPAVELDADTAIAPQLYESLRGRIVRAELRPGEIISETEIARAYSVSRQPVREAFIKLAEAGLVRVRPQRGTMITPITAEAVTEARFVREAIESDVVRAAAARADGNDARRLLAQIDDQKRVAEDDVAAFMKLDELFHRTLAEIAGVPFAWRVVEDVKAQMDRIRYLSVEEMHVRRLIAQHETIARAIEAADAAAAEEAMRGHLREILRSLPDIAAAHPDLFGKGG</sequence>
<dbReference type="InterPro" id="IPR036388">
    <property type="entry name" value="WH-like_DNA-bd_sf"/>
</dbReference>
<accession>A0A0B1Q3H3</accession>
<dbReference type="EMBL" id="JRFJ01000001">
    <property type="protein sequence ID" value="KHJ55408.1"/>
    <property type="molecule type" value="Genomic_DNA"/>
</dbReference>
<proteinExistence type="predicted"/>
<name>A0A0B1Q3H3_9HYPH</name>
<dbReference type="InterPro" id="IPR000524">
    <property type="entry name" value="Tscrpt_reg_HTH_GntR"/>
</dbReference>
<keyword evidence="2" id="KW-0238">DNA-binding</keyword>
<keyword evidence="3" id="KW-0804">Transcription</keyword>
<gene>
    <name evidence="5" type="ORF">LA66_01725</name>
</gene>
<feature type="domain" description="HTH gntR-type" evidence="4">
    <location>
        <begin position="16"/>
        <end position="83"/>
    </location>
</feature>
<dbReference type="InterPro" id="IPR011711">
    <property type="entry name" value="GntR_C"/>
</dbReference>
<keyword evidence="1" id="KW-0805">Transcription regulation</keyword>
<dbReference type="SUPFAM" id="SSF46785">
    <property type="entry name" value="Winged helix' DNA-binding domain"/>
    <property type="match status" value="1"/>
</dbReference>
<dbReference type="SMART" id="SM00345">
    <property type="entry name" value="HTH_GNTR"/>
    <property type="match status" value="1"/>
</dbReference>
<reference evidence="5 6" key="1">
    <citation type="submission" date="2014-09" db="EMBL/GenBank/DDBJ databases">
        <title>Isolation and characterization of Aurantimonas altamirensis ON-56566 from clinical sample following a dog bite.</title>
        <authorList>
            <person name="Eshaghi A."/>
            <person name="Li A."/>
            <person name="Shahinas D."/>
            <person name="Bahn P."/>
            <person name="Kus J.V."/>
            <person name="Patel S.N."/>
        </authorList>
    </citation>
    <scope>NUCLEOTIDE SEQUENCE [LARGE SCALE GENOMIC DNA]</scope>
    <source>
        <strain evidence="5 6">ON-56566</strain>
    </source>
</reference>
<protein>
    <submittedName>
        <fullName evidence="5">GntR family transcriptional regulator</fullName>
    </submittedName>
</protein>
<organism evidence="5 6">
    <name type="scientific">Aureimonas altamirensis</name>
    <dbReference type="NCBI Taxonomy" id="370622"/>
    <lineage>
        <taxon>Bacteria</taxon>
        <taxon>Pseudomonadati</taxon>
        <taxon>Pseudomonadota</taxon>
        <taxon>Alphaproteobacteria</taxon>
        <taxon>Hyphomicrobiales</taxon>
        <taxon>Aurantimonadaceae</taxon>
        <taxon>Aureimonas</taxon>
    </lineage>
</organism>
<dbReference type="InterPro" id="IPR008920">
    <property type="entry name" value="TF_FadR/GntR_C"/>
</dbReference>
<dbReference type="RefSeq" id="WP_039188277.1">
    <property type="nucleotide sequence ID" value="NZ_JRFJ01000001.1"/>
</dbReference>
<dbReference type="Pfam" id="PF07729">
    <property type="entry name" value="FCD"/>
    <property type="match status" value="1"/>
</dbReference>
<dbReference type="PANTHER" id="PTHR43537:SF6">
    <property type="entry name" value="HTH-TYPE TRANSCRIPTIONAL REPRESSOR RSPR"/>
    <property type="match status" value="1"/>
</dbReference>
<dbReference type="PANTHER" id="PTHR43537">
    <property type="entry name" value="TRANSCRIPTIONAL REGULATOR, GNTR FAMILY"/>
    <property type="match status" value="1"/>
</dbReference>
<evidence type="ECO:0000256" key="2">
    <source>
        <dbReference type="ARBA" id="ARBA00023125"/>
    </source>
</evidence>
<evidence type="ECO:0000313" key="5">
    <source>
        <dbReference type="EMBL" id="KHJ55408.1"/>
    </source>
</evidence>
<dbReference type="PRINTS" id="PR00035">
    <property type="entry name" value="HTHGNTR"/>
</dbReference>
<evidence type="ECO:0000256" key="3">
    <source>
        <dbReference type="ARBA" id="ARBA00023163"/>
    </source>
</evidence>
<dbReference type="AlphaFoldDB" id="A0A0B1Q3H3"/>
<dbReference type="Proteomes" id="UP000030826">
    <property type="component" value="Unassembled WGS sequence"/>
</dbReference>
<evidence type="ECO:0000259" key="4">
    <source>
        <dbReference type="PROSITE" id="PS50949"/>
    </source>
</evidence>
<evidence type="ECO:0000313" key="6">
    <source>
        <dbReference type="Proteomes" id="UP000030826"/>
    </source>
</evidence>
<dbReference type="Gene3D" id="1.20.120.530">
    <property type="entry name" value="GntR ligand-binding domain-like"/>
    <property type="match status" value="1"/>
</dbReference>